<dbReference type="GO" id="GO:0005737">
    <property type="term" value="C:cytoplasm"/>
    <property type="evidence" value="ECO:0007669"/>
    <property type="project" value="TreeGrafter"/>
</dbReference>
<reference evidence="2" key="1">
    <citation type="submission" date="2022-11" db="UniProtKB">
        <authorList>
            <consortium name="WormBaseParasite"/>
        </authorList>
    </citation>
    <scope>IDENTIFICATION</scope>
</reference>
<dbReference type="InterPro" id="IPR015943">
    <property type="entry name" value="WD40/YVTN_repeat-like_dom_sf"/>
</dbReference>
<dbReference type="AlphaFoldDB" id="A0A915JCS5"/>
<accession>A0A915JCS5</accession>
<dbReference type="WBParaSite" id="nRc.2.0.1.t23962-RA">
    <property type="protein sequence ID" value="nRc.2.0.1.t23962-RA"/>
    <property type="gene ID" value="nRc.2.0.1.g23962"/>
</dbReference>
<evidence type="ECO:0000313" key="1">
    <source>
        <dbReference type="Proteomes" id="UP000887565"/>
    </source>
</evidence>
<organism evidence="1 2">
    <name type="scientific">Romanomermis culicivorax</name>
    <name type="common">Nematode worm</name>
    <dbReference type="NCBI Taxonomy" id="13658"/>
    <lineage>
        <taxon>Eukaryota</taxon>
        <taxon>Metazoa</taxon>
        <taxon>Ecdysozoa</taxon>
        <taxon>Nematoda</taxon>
        <taxon>Enoplea</taxon>
        <taxon>Dorylaimia</taxon>
        <taxon>Mermithida</taxon>
        <taxon>Mermithoidea</taxon>
        <taxon>Mermithidae</taxon>
        <taxon>Romanomermis</taxon>
    </lineage>
</organism>
<dbReference type="GO" id="GO:0046330">
    <property type="term" value="P:positive regulation of JNK cascade"/>
    <property type="evidence" value="ECO:0007669"/>
    <property type="project" value="TreeGrafter"/>
</dbReference>
<protein>
    <submittedName>
        <fullName evidence="2">Uncharacterized protein</fullName>
    </submittedName>
</protein>
<dbReference type="GO" id="GO:0043124">
    <property type="term" value="P:negative regulation of canonical NF-kappaB signal transduction"/>
    <property type="evidence" value="ECO:0007669"/>
    <property type="project" value="TreeGrafter"/>
</dbReference>
<dbReference type="SUPFAM" id="SSF50978">
    <property type="entry name" value="WD40 repeat-like"/>
    <property type="match status" value="1"/>
</dbReference>
<evidence type="ECO:0000313" key="2">
    <source>
        <dbReference type="WBParaSite" id="nRc.2.0.1.t23962-RA"/>
    </source>
</evidence>
<dbReference type="InterPro" id="IPR055292">
    <property type="entry name" value="MABP1"/>
</dbReference>
<dbReference type="InterPro" id="IPR001680">
    <property type="entry name" value="WD40_rpt"/>
</dbReference>
<name>A0A915JCS5_ROMCU</name>
<dbReference type="Gene3D" id="2.130.10.10">
    <property type="entry name" value="YVTN repeat-like/Quinoprotein amine dehydrogenase"/>
    <property type="match status" value="1"/>
</dbReference>
<dbReference type="PANTHER" id="PTHR44813">
    <property type="entry name" value="MITOGEN-ACTIVATED PROTEIN KINASE-BINDING PROTEIN 1"/>
    <property type="match status" value="1"/>
</dbReference>
<dbReference type="OMA" id="YCKHAGE"/>
<sequence>VKLERVLGLSVSGSSALAADPENGLIAYPAGPQKNRQGHIINVSKKTITCLSFCPAGRYLATGESGHQPRVRVWDTLNDNTQISDLNDHKFGIVAVAFSPNGSYLVSIGNQHDMTALSLSFGESGNYFVTAGVRHVKFWYMERSKGTKVRFATSLTLGSDFLFIGCSDGIIRIFTASKLSFVATLPLPHSLGIDVASTTLNPPIGDRYPDVVALCFEPKFFR</sequence>
<dbReference type="Pfam" id="PF00400">
    <property type="entry name" value="WD40"/>
    <property type="match status" value="2"/>
</dbReference>
<dbReference type="Proteomes" id="UP000887565">
    <property type="component" value="Unplaced"/>
</dbReference>
<dbReference type="InterPro" id="IPR036322">
    <property type="entry name" value="WD40_repeat_dom_sf"/>
</dbReference>
<dbReference type="SMART" id="SM00320">
    <property type="entry name" value="WD40"/>
    <property type="match status" value="3"/>
</dbReference>
<keyword evidence="1" id="KW-1185">Reference proteome</keyword>
<proteinExistence type="predicted"/>
<dbReference type="PANTHER" id="PTHR44813:SF1">
    <property type="entry name" value="MITOGEN-ACTIVATED PROTEIN KINASE-BINDING PROTEIN 1"/>
    <property type="match status" value="1"/>
</dbReference>